<evidence type="ECO:0000313" key="3">
    <source>
        <dbReference type="EMBL" id="OCS85551.1"/>
    </source>
</evidence>
<dbReference type="GO" id="GO:0000162">
    <property type="term" value="P:L-tryptophan biosynthetic process"/>
    <property type="evidence" value="ECO:0007669"/>
    <property type="project" value="TreeGrafter"/>
</dbReference>
<dbReference type="Gene3D" id="3.40.50.880">
    <property type="match status" value="1"/>
</dbReference>
<dbReference type="FunFam" id="3.40.50.880:FF:000003">
    <property type="entry name" value="Anthranilate synthase component II"/>
    <property type="match status" value="1"/>
</dbReference>
<dbReference type="Proteomes" id="UP000093482">
    <property type="component" value="Unassembled WGS sequence"/>
</dbReference>
<keyword evidence="1" id="KW-0315">Glutamine amidotransferase</keyword>
<dbReference type="PRINTS" id="PR00099">
    <property type="entry name" value="CPSGATASE"/>
</dbReference>
<proteinExistence type="predicted"/>
<dbReference type="SUPFAM" id="SSF52317">
    <property type="entry name" value="Class I glutamine amidotransferase-like"/>
    <property type="match status" value="1"/>
</dbReference>
<dbReference type="InterPro" id="IPR029062">
    <property type="entry name" value="Class_I_gatase-like"/>
</dbReference>
<feature type="domain" description="Glutamine amidotransferase" evidence="2">
    <location>
        <begin position="3"/>
        <end position="183"/>
    </location>
</feature>
<dbReference type="AlphaFoldDB" id="A0A1C0YEG7"/>
<dbReference type="PANTHER" id="PTHR43418:SF4">
    <property type="entry name" value="MULTIFUNCTIONAL TRYPTOPHAN BIOSYNTHESIS PROTEIN"/>
    <property type="match status" value="1"/>
</dbReference>
<dbReference type="PANTHER" id="PTHR43418">
    <property type="entry name" value="MULTIFUNCTIONAL TRYPTOPHAN BIOSYNTHESIS PROTEIN-RELATED"/>
    <property type="match status" value="1"/>
</dbReference>
<dbReference type="InterPro" id="IPR006221">
    <property type="entry name" value="TrpG/PapA_dom"/>
</dbReference>
<evidence type="ECO:0000256" key="1">
    <source>
        <dbReference type="ARBA" id="ARBA00022962"/>
    </source>
</evidence>
<keyword evidence="4" id="KW-1185">Reference proteome</keyword>
<dbReference type="OrthoDB" id="9807137at2"/>
<dbReference type="InterPro" id="IPR017926">
    <property type="entry name" value="GATASE"/>
</dbReference>
<comment type="caution">
    <text evidence="3">The sequence shown here is derived from an EMBL/GenBank/DDBJ whole genome shotgun (WGS) entry which is preliminary data.</text>
</comment>
<dbReference type="EMBL" id="MATO01000065">
    <property type="protein sequence ID" value="OCS85551.1"/>
    <property type="molecule type" value="Genomic_DNA"/>
</dbReference>
<dbReference type="GO" id="GO:0005829">
    <property type="term" value="C:cytosol"/>
    <property type="evidence" value="ECO:0007669"/>
    <property type="project" value="TreeGrafter"/>
</dbReference>
<protein>
    <submittedName>
        <fullName evidence="3">Anthranilate/aminodeoxychorismate synthase component II</fullName>
    </submittedName>
</protein>
<accession>A0A1C0YEG7</accession>
<reference evidence="3 4" key="1">
    <citation type="submission" date="2016-07" db="EMBL/GenBank/DDBJ databases">
        <title>Caryophanon latum genome sequencing.</title>
        <authorList>
            <person name="Verma A."/>
            <person name="Pal Y."/>
            <person name="Krishnamurthi S."/>
        </authorList>
    </citation>
    <scope>NUCLEOTIDE SEQUENCE [LARGE SCALE GENOMIC DNA]</scope>
    <source>
        <strain evidence="3 4">DSM 14151</strain>
    </source>
</reference>
<dbReference type="GO" id="GO:0004049">
    <property type="term" value="F:anthranilate synthase activity"/>
    <property type="evidence" value="ECO:0007669"/>
    <property type="project" value="TreeGrafter"/>
</dbReference>
<evidence type="ECO:0000313" key="4">
    <source>
        <dbReference type="Proteomes" id="UP000093482"/>
    </source>
</evidence>
<organism evidence="3 4">
    <name type="scientific">Caryophanon latum</name>
    <dbReference type="NCBI Taxonomy" id="33977"/>
    <lineage>
        <taxon>Bacteria</taxon>
        <taxon>Bacillati</taxon>
        <taxon>Bacillota</taxon>
        <taxon>Bacilli</taxon>
        <taxon>Bacillales</taxon>
        <taxon>Caryophanaceae</taxon>
        <taxon>Caryophanon</taxon>
    </lineage>
</organism>
<dbReference type="Pfam" id="PF00117">
    <property type="entry name" value="GATase"/>
    <property type="match status" value="1"/>
</dbReference>
<sequence length="192" mass="20912">MILLIDNYDSFTFNIVQYLQTLQYDVHVVRNDEITLDDIRALAPRAIFLSPGPGTPNDAGISLDVVKTFATTIPIFGVCLGQQIIAQAFGASIVKAAAPMHGKTSAITHDGQGIFTNIESPTVVGRYHSLTVTDLPDCLHASATTAQGDIQAIRHRTLPIEAVQFHPESILTVDGLRMIDNFFTVHLKGERT</sequence>
<dbReference type="RefSeq" id="WP_066466284.1">
    <property type="nucleotide sequence ID" value="NZ_MATO01000065.1"/>
</dbReference>
<evidence type="ECO:0000259" key="2">
    <source>
        <dbReference type="Pfam" id="PF00117"/>
    </source>
</evidence>
<name>A0A1C0YEG7_9BACL</name>
<dbReference type="CDD" id="cd01743">
    <property type="entry name" value="GATase1_Anthranilate_Synthase"/>
    <property type="match status" value="1"/>
</dbReference>
<gene>
    <name evidence="3" type="ORF">A6K76_15060</name>
</gene>
<dbReference type="PROSITE" id="PS51273">
    <property type="entry name" value="GATASE_TYPE_1"/>
    <property type="match status" value="1"/>
</dbReference>
<dbReference type="InterPro" id="IPR050472">
    <property type="entry name" value="Anth_synth/Amidotransfase"/>
</dbReference>
<dbReference type="PRINTS" id="PR00097">
    <property type="entry name" value="ANTSNTHASEII"/>
</dbReference>
<dbReference type="NCBIfam" id="TIGR00566">
    <property type="entry name" value="trpG_papA"/>
    <property type="match status" value="1"/>
</dbReference>
<dbReference type="PRINTS" id="PR00096">
    <property type="entry name" value="GATASE"/>
</dbReference>